<keyword evidence="12" id="KW-0966">Cell projection</keyword>
<keyword evidence="13" id="KW-1185">Reference proteome</keyword>
<evidence type="ECO:0000256" key="7">
    <source>
        <dbReference type="ARBA" id="ARBA00022779"/>
    </source>
</evidence>
<comment type="similarity">
    <text evidence="3 10">Belongs to the FliL family.</text>
</comment>
<keyword evidence="10" id="KW-0997">Cell inner membrane</keyword>
<feature type="chain" id="PRO_5045540412" description="Flagellar protein FliL" evidence="11">
    <location>
        <begin position="26"/>
        <end position="155"/>
    </location>
</feature>
<evidence type="ECO:0000256" key="11">
    <source>
        <dbReference type="SAM" id="SignalP"/>
    </source>
</evidence>
<dbReference type="EMBL" id="PYSG01000002">
    <property type="protein sequence ID" value="PTA51590.1"/>
    <property type="molecule type" value="Genomic_DNA"/>
</dbReference>
<protein>
    <recommendedName>
        <fullName evidence="10">Flagellar protein FliL</fullName>
    </recommendedName>
</protein>
<keyword evidence="11" id="KW-0732">Signal</keyword>
<keyword evidence="12" id="KW-0282">Flagellum</keyword>
<keyword evidence="5 10" id="KW-0145">Chemotaxis</keyword>
<evidence type="ECO:0000313" key="12">
    <source>
        <dbReference type="EMBL" id="PTA51590.1"/>
    </source>
</evidence>
<dbReference type="Pfam" id="PF03748">
    <property type="entry name" value="FliL"/>
    <property type="match status" value="1"/>
</dbReference>
<reference evidence="12 13" key="1">
    <citation type="submission" date="2018-04" db="EMBL/GenBank/DDBJ databases">
        <title>Genomic sequence of a freshwater isolate of Shewanella morhuae.</title>
        <authorList>
            <person name="Castillo D.E."/>
            <person name="Gram L."/>
        </authorList>
    </citation>
    <scope>NUCLEOTIDE SEQUENCE [LARGE SCALE GENOMIC DNA]</scope>
    <source>
        <strain evidence="12 13">CW7</strain>
    </source>
</reference>
<keyword evidence="7 10" id="KW-0283">Flagellar rotation</keyword>
<evidence type="ECO:0000256" key="3">
    <source>
        <dbReference type="ARBA" id="ARBA00008281"/>
    </source>
</evidence>
<evidence type="ECO:0000256" key="1">
    <source>
        <dbReference type="ARBA" id="ARBA00002254"/>
    </source>
</evidence>
<keyword evidence="4" id="KW-1003">Cell membrane</keyword>
<dbReference type="PANTHER" id="PTHR35091:SF2">
    <property type="entry name" value="FLAGELLAR PROTEIN FLIL"/>
    <property type="match status" value="1"/>
</dbReference>
<dbReference type="Proteomes" id="UP000240506">
    <property type="component" value="Unassembled WGS sequence"/>
</dbReference>
<organism evidence="12 13">
    <name type="scientific">Shewanella morhuae</name>
    <dbReference type="NCBI Taxonomy" id="365591"/>
    <lineage>
        <taxon>Bacteria</taxon>
        <taxon>Pseudomonadati</taxon>
        <taxon>Pseudomonadota</taxon>
        <taxon>Gammaproteobacteria</taxon>
        <taxon>Alteromonadales</taxon>
        <taxon>Shewanellaceae</taxon>
        <taxon>Shewanella</taxon>
    </lineage>
</organism>
<accession>A0ABX5HYF5</accession>
<evidence type="ECO:0000256" key="9">
    <source>
        <dbReference type="ARBA" id="ARBA00023136"/>
    </source>
</evidence>
<evidence type="ECO:0000256" key="4">
    <source>
        <dbReference type="ARBA" id="ARBA00022475"/>
    </source>
</evidence>
<dbReference type="RefSeq" id="WP_107883921.1">
    <property type="nucleotide sequence ID" value="NZ_PYSG01000002.1"/>
</dbReference>
<sequence length="155" mass="17524">MAIAKSQLVKIIVAVLVLISSTAGAFWVGNNSADWKLTEMFTSEPEVEPVPVAKYYPLEKFVISIPGDKYPHYMLLEMSLKSHNPNMQTVLVESDALLRNTMMKMFSRKTFIELNSLDQLDSLQAEALILMIKVLSDNQLPSDIDEVLFTRMVIQ</sequence>
<evidence type="ECO:0000313" key="13">
    <source>
        <dbReference type="Proteomes" id="UP000240506"/>
    </source>
</evidence>
<gene>
    <name evidence="12" type="ORF">C9I43_14365</name>
</gene>
<comment type="function">
    <text evidence="1 10">Controls the rotational direction of flagella during chemotaxis.</text>
</comment>
<evidence type="ECO:0000256" key="2">
    <source>
        <dbReference type="ARBA" id="ARBA00004162"/>
    </source>
</evidence>
<comment type="caution">
    <text evidence="12">The sequence shown here is derived from an EMBL/GenBank/DDBJ whole genome shotgun (WGS) entry which is preliminary data.</text>
</comment>
<keyword evidence="12" id="KW-0969">Cilium</keyword>
<evidence type="ECO:0000256" key="5">
    <source>
        <dbReference type="ARBA" id="ARBA00022500"/>
    </source>
</evidence>
<feature type="signal peptide" evidence="11">
    <location>
        <begin position="1"/>
        <end position="25"/>
    </location>
</feature>
<keyword evidence="9 10" id="KW-0472">Membrane</keyword>
<dbReference type="InterPro" id="IPR005503">
    <property type="entry name" value="FliL"/>
</dbReference>
<dbReference type="PANTHER" id="PTHR35091">
    <property type="entry name" value="FLAGELLAR PROTEIN FLIL"/>
    <property type="match status" value="1"/>
</dbReference>
<comment type="subcellular location">
    <subcellularLocation>
        <location evidence="10">Cell inner membrane</location>
    </subcellularLocation>
    <subcellularLocation>
        <location evidence="2">Cell membrane</location>
        <topology evidence="2">Single-pass membrane protein</topology>
    </subcellularLocation>
</comment>
<proteinExistence type="inferred from homology"/>
<evidence type="ECO:0000256" key="8">
    <source>
        <dbReference type="ARBA" id="ARBA00022989"/>
    </source>
</evidence>
<evidence type="ECO:0000256" key="6">
    <source>
        <dbReference type="ARBA" id="ARBA00022692"/>
    </source>
</evidence>
<keyword evidence="8" id="KW-1133">Transmembrane helix</keyword>
<keyword evidence="6" id="KW-0812">Transmembrane</keyword>
<evidence type="ECO:0000256" key="10">
    <source>
        <dbReference type="RuleBase" id="RU364125"/>
    </source>
</evidence>
<name>A0ABX5HYF5_9GAMM</name>